<sequence>MVMILRHISLQVGSWFSLKQLLTALYTLRCGLCHSIFPKGLRLQNDDFCHVCNAKDRYHHALSLSITAPVI</sequence>
<evidence type="ECO:0000313" key="1">
    <source>
        <dbReference type="EMBL" id="KAK0431064.1"/>
    </source>
</evidence>
<protein>
    <submittedName>
        <fullName evidence="1">Uncharacterized protein</fullName>
    </submittedName>
</protein>
<comment type="caution">
    <text evidence="1">The sequence shown here is derived from an EMBL/GenBank/DDBJ whole genome shotgun (WGS) entry which is preliminary data.</text>
</comment>
<dbReference type="EMBL" id="JAUEPT010000124">
    <property type="protein sequence ID" value="KAK0431064.1"/>
    <property type="molecule type" value="Genomic_DNA"/>
</dbReference>
<proteinExistence type="predicted"/>
<dbReference type="Proteomes" id="UP001175226">
    <property type="component" value="Unassembled WGS sequence"/>
</dbReference>
<name>A0AA39IXP9_9AGAR</name>
<accession>A0AA39IXP9</accession>
<organism evidence="1 2">
    <name type="scientific">Armillaria borealis</name>
    <dbReference type="NCBI Taxonomy" id="47425"/>
    <lineage>
        <taxon>Eukaryota</taxon>
        <taxon>Fungi</taxon>
        <taxon>Dikarya</taxon>
        <taxon>Basidiomycota</taxon>
        <taxon>Agaricomycotina</taxon>
        <taxon>Agaricomycetes</taxon>
        <taxon>Agaricomycetidae</taxon>
        <taxon>Agaricales</taxon>
        <taxon>Marasmiineae</taxon>
        <taxon>Physalacriaceae</taxon>
        <taxon>Armillaria</taxon>
    </lineage>
</organism>
<dbReference type="AlphaFoldDB" id="A0AA39IXP9"/>
<gene>
    <name evidence="1" type="ORF">EV421DRAFT_1855356</name>
</gene>
<feature type="non-terminal residue" evidence="1">
    <location>
        <position position="1"/>
    </location>
</feature>
<keyword evidence="2" id="KW-1185">Reference proteome</keyword>
<reference evidence="1" key="1">
    <citation type="submission" date="2023-06" db="EMBL/GenBank/DDBJ databases">
        <authorList>
            <consortium name="Lawrence Berkeley National Laboratory"/>
            <person name="Ahrendt S."/>
            <person name="Sahu N."/>
            <person name="Indic B."/>
            <person name="Wong-Bajracharya J."/>
            <person name="Merenyi Z."/>
            <person name="Ke H.-M."/>
            <person name="Monk M."/>
            <person name="Kocsube S."/>
            <person name="Drula E."/>
            <person name="Lipzen A."/>
            <person name="Balint B."/>
            <person name="Henrissat B."/>
            <person name="Andreopoulos B."/>
            <person name="Martin F.M."/>
            <person name="Harder C.B."/>
            <person name="Rigling D."/>
            <person name="Ford K.L."/>
            <person name="Foster G.D."/>
            <person name="Pangilinan J."/>
            <person name="Papanicolaou A."/>
            <person name="Barry K."/>
            <person name="LaButti K."/>
            <person name="Viragh M."/>
            <person name="Koriabine M."/>
            <person name="Yan M."/>
            <person name="Riley R."/>
            <person name="Champramary S."/>
            <person name="Plett K.L."/>
            <person name="Tsai I.J."/>
            <person name="Slot J."/>
            <person name="Sipos G."/>
            <person name="Plett J."/>
            <person name="Nagy L.G."/>
            <person name="Grigoriev I.V."/>
        </authorList>
    </citation>
    <scope>NUCLEOTIDE SEQUENCE</scope>
    <source>
        <strain evidence="1">FPL87.14</strain>
    </source>
</reference>
<evidence type="ECO:0000313" key="2">
    <source>
        <dbReference type="Proteomes" id="UP001175226"/>
    </source>
</evidence>